<feature type="transmembrane region" description="Helical" evidence="2">
    <location>
        <begin position="158"/>
        <end position="178"/>
    </location>
</feature>
<protein>
    <submittedName>
        <fullName evidence="3">Uncharacterized protein</fullName>
    </submittedName>
</protein>
<dbReference type="RefSeq" id="WP_111731106.1">
    <property type="nucleotide sequence ID" value="NZ_QHKO01000010.1"/>
</dbReference>
<dbReference type="InterPro" id="IPR019734">
    <property type="entry name" value="TPR_rpt"/>
</dbReference>
<keyword evidence="2" id="KW-1133">Transmembrane helix</keyword>
<feature type="transmembrane region" description="Helical" evidence="2">
    <location>
        <begin position="207"/>
        <end position="224"/>
    </location>
</feature>
<dbReference type="PANTHER" id="PTHR37422:SF13">
    <property type="entry name" value="LIPOPOLYSACCHARIDE BIOSYNTHESIS PROTEIN PA4999-RELATED"/>
    <property type="match status" value="1"/>
</dbReference>
<accession>A0A328C689</accession>
<keyword evidence="2" id="KW-0472">Membrane</keyword>
<dbReference type="Proteomes" id="UP000249169">
    <property type="component" value="Unassembled WGS sequence"/>
</dbReference>
<reference evidence="3 4" key="1">
    <citation type="submission" date="2018-05" db="EMBL/GenBank/DDBJ databases">
        <title>Lujinxingia marina gen. nov. sp. nov., a new facultative anaerobic member of the class Deltaproteobacteria, and proposal of Lujinxingaceae fam. nov.</title>
        <authorList>
            <person name="Li C.-M."/>
        </authorList>
    </citation>
    <scope>NUCLEOTIDE SEQUENCE [LARGE SCALE GENOMIC DNA]</scope>
    <source>
        <strain evidence="3 4">B210</strain>
    </source>
</reference>
<feature type="transmembrane region" description="Helical" evidence="2">
    <location>
        <begin position="286"/>
        <end position="304"/>
    </location>
</feature>
<feature type="transmembrane region" description="Helical" evidence="2">
    <location>
        <begin position="231"/>
        <end position="248"/>
    </location>
</feature>
<evidence type="ECO:0000313" key="3">
    <source>
        <dbReference type="EMBL" id="RAL20510.1"/>
    </source>
</evidence>
<feature type="transmembrane region" description="Helical" evidence="2">
    <location>
        <begin position="254"/>
        <end position="274"/>
    </location>
</feature>
<organism evidence="3 4">
    <name type="scientific">Lujinxingia litoralis</name>
    <dbReference type="NCBI Taxonomy" id="2211119"/>
    <lineage>
        <taxon>Bacteria</taxon>
        <taxon>Deltaproteobacteria</taxon>
        <taxon>Bradymonadales</taxon>
        <taxon>Lujinxingiaceae</taxon>
        <taxon>Lujinxingia</taxon>
    </lineage>
</organism>
<name>A0A328C689_9DELT</name>
<dbReference type="EMBL" id="QHKO01000010">
    <property type="protein sequence ID" value="RAL20510.1"/>
    <property type="molecule type" value="Genomic_DNA"/>
</dbReference>
<feature type="transmembrane region" description="Helical" evidence="2">
    <location>
        <begin position="35"/>
        <end position="52"/>
    </location>
</feature>
<dbReference type="PROSITE" id="PS50005">
    <property type="entry name" value="TPR"/>
    <property type="match status" value="1"/>
</dbReference>
<keyword evidence="2" id="KW-0812">Transmembrane</keyword>
<feature type="transmembrane region" description="Helical" evidence="2">
    <location>
        <begin position="132"/>
        <end position="151"/>
    </location>
</feature>
<proteinExistence type="predicted"/>
<dbReference type="SUPFAM" id="SSF48452">
    <property type="entry name" value="TPR-like"/>
    <property type="match status" value="1"/>
</dbReference>
<feature type="transmembrane region" description="Helical" evidence="2">
    <location>
        <begin position="9"/>
        <end position="29"/>
    </location>
</feature>
<keyword evidence="1" id="KW-0802">TPR repeat</keyword>
<feature type="transmembrane region" description="Helical" evidence="2">
    <location>
        <begin position="374"/>
        <end position="398"/>
    </location>
</feature>
<dbReference type="PANTHER" id="PTHR37422">
    <property type="entry name" value="TEICHURONIC ACID BIOSYNTHESIS PROTEIN TUAE"/>
    <property type="match status" value="1"/>
</dbReference>
<comment type="caution">
    <text evidence="3">The sequence shown here is derived from an EMBL/GenBank/DDBJ whole genome shotgun (WGS) entry which is preliminary data.</text>
</comment>
<dbReference type="AlphaFoldDB" id="A0A328C689"/>
<feature type="repeat" description="TPR" evidence="1">
    <location>
        <begin position="511"/>
        <end position="544"/>
    </location>
</feature>
<dbReference type="Gene3D" id="1.25.40.10">
    <property type="entry name" value="Tetratricopeptide repeat domain"/>
    <property type="match status" value="2"/>
</dbReference>
<evidence type="ECO:0000256" key="1">
    <source>
        <dbReference type="PROSITE-ProRule" id="PRU00339"/>
    </source>
</evidence>
<evidence type="ECO:0000313" key="4">
    <source>
        <dbReference type="Proteomes" id="UP000249169"/>
    </source>
</evidence>
<dbReference type="OrthoDB" id="5480571at2"/>
<feature type="transmembrane region" description="Helical" evidence="2">
    <location>
        <begin position="64"/>
        <end position="84"/>
    </location>
</feature>
<evidence type="ECO:0000256" key="2">
    <source>
        <dbReference type="SAM" id="Phobius"/>
    </source>
</evidence>
<keyword evidence="4" id="KW-1185">Reference proteome</keyword>
<dbReference type="InterPro" id="IPR051533">
    <property type="entry name" value="WaaL-like"/>
</dbReference>
<sequence length="831" mass="89273">MAQRTSRPVWLKVSTILIAILLLASPMLIGGVHALSALVLVLLALVAAVISDRGRGVRPTSIRLLSIPAAVFGLFGVTALVQALPLPAGLVGLLSPNSARALELTWEAAYGSSPQVGFRSLSLDARASTAHALKWFALCAAALAASNLGRWRGLRRQGIWVAVAAAALVALAGVLQALSGTEKMLGVYQASLSPRAWAPFVSTNHAATYYGLAALMAGGGALVWARRHRPLAAALMVSAAIFGSLAIAHRSQGALLALGAGALAAGAMIAAHATRQRSQPMVGPKMLLVLGVLAAALTAAALLLPEHLSLAEPMGQTSLAVRLHLSKAALSAAGDFWLTGAGAGAVSQALPAYLDPHLVGMHSVPTIENEPVEWLFGFGLLVGPAGLLLLAMSIFYLVRSTLRASNPLLGALSVGLAAALAMSSVFHFPFFTLGISLPVVMLIELCTSRHGEQEDGYHRRLTPRAYRLVLAGLGTATLLTAALHWGLYAEDSPESGEPDYQHILARYPTDVATLTDLSVEARQAGEYERALALAERALALNPFPQQGLVVARALAANDRHQEAAERWRALYAEPHLAPASWLESFLLRDLRAPELRARALGRASEMFLAYALDRCAKVDSPQAAAELGLALLGERPTSPAVHLGLTRIYRELKLWELSELWASQLLAQDLREAPQSQQEALRELLQIYHRLERPEEAERLARRALSRGWLGADAARDLMATLPPATDPEDATTPRQALLLRAYEIGCAPPLRPRDQRICWRNAAAFAEAAGELRRAQMFLERVSRKHHDPRDLGRFLVRQKNCVELATLVRQYGQGPHRDTLRRLQGQCAR</sequence>
<gene>
    <name evidence="3" type="ORF">DL240_17065</name>
</gene>
<feature type="transmembrane region" description="Helical" evidence="2">
    <location>
        <begin position="405"/>
        <end position="422"/>
    </location>
</feature>
<dbReference type="InterPro" id="IPR011990">
    <property type="entry name" value="TPR-like_helical_dom_sf"/>
</dbReference>